<reference evidence="1" key="1">
    <citation type="submission" date="2021-03" db="EMBL/GenBank/DDBJ databases">
        <title>Chromosome level genome of the anhydrobiotic midge Polypedilum vanderplanki.</title>
        <authorList>
            <person name="Yoshida Y."/>
            <person name="Kikawada T."/>
            <person name="Gusev O."/>
        </authorList>
    </citation>
    <scope>NUCLEOTIDE SEQUENCE</scope>
    <source>
        <strain evidence="1">NIAS01</strain>
        <tissue evidence="1">Whole body or cell culture</tissue>
    </source>
</reference>
<organism evidence="1 2">
    <name type="scientific">Polypedilum vanderplanki</name>
    <name type="common">Sleeping chironomid midge</name>
    <dbReference type="NCBI Taxonomy" id="319348"/>
    <lineage>
        <taxon>Eukaryota</taxon>
        <taxon>Metazoa</taxon>
        <taxon>Ecdysozoa</taxon>
        <taxon>Arthropoda</taxon>
        <taxon>Hexapoda</taxon>
        <taxon>Insecta</taxon>
        <taxon>Pterygota</taxon>
        <taxon>Neoptera</taxon>
        <taxon>Endopterygota</taxon>
        <taxon>Diptera</taxon>
        <taxon>Nematocera</taxon>
        <taxon>Chironomoidea</taxon>
        <taxon>Chironomidae</taxon>
        <taxon>Chironominae</taxon>
        <taxon>Polypedilum</taxon>
        <taxon>Polypedilum</taxon>
    </lineage>
</organism>
<sequence length="148" mass="16915">MAYPNYTCYAKSWSRTISTINGYMLLRRPFSEAYADSTLYYKYGTIYREVMKLPKFELCNLMELSKNNILLRQIFVAAMAAAPSFVHPCPYEVLEAYNVSFPSHAMFSLFPQGDYKAVVKFYLERDGPVMSTITVIGTVESSIKESFG</sequence>
<dbReference type="Proteomes" id="UP001107558">
    <property type="component" value="Chromosome 4"/>
</dbReference>
<dbReference type="PANTHER" id="PTHR20898:SF0">
    <property type="entry name" value="DAEDALUS ON 3-RELATED"/>
    <property type="match status" value="1"/>
</dbReference>
<dbReference type="OrthoDB" id="7727171at2759"/>
<comment type="caution">
    <text evidence="1">The sequence shown here is derived from an EMBL/GenBank/DDBJ whole genome shotgun (WGS) entry which is preliminary data.</text>
</comment>
<evidence type="ECO:0000313" key="2">
    <source>
        <dbReference type="Proteomes" id="UP001107558"/>
    </source>
</evidence>
<accession>A0A9J6BBC9</accession>
<name>A0A9J6BBC9_POLVA</name>
<keyword evidence="2" id="KW-1185">Reference proteome</keyword>
<dbReference type="AlphaFoldDB" id="A0A9J6BBC9"/>
<dbReference type="PANTHER" id="PTHR20898">
    <property type="entry name" value="DAEDALUS ON 3-RELATED-RELATED"/>
    <property type="match status" value="1"/>
</dbReference>
<proteinExistence type="predicted"/>
<gene>
    <name evidence="1" type="ORF">PVAND_014845</name>
</gene>
<protein>
    <submittedName>
        <fullName evidence="1">Uncharacterized protein</fullName>
    </submittedName>
</protein>
<evidence type="ECO:0000313" key="1">
    <source>
        <dbReference type="EMBL" id="KAG5666835.1"/>
    </source>
</evidence>
<dbReference type="EMBL" id="JADBJN010000004">
    <property type="protein sequence ID" value="KAG5666835.1"/>
    <property type="molecule type" value="Genomic_DNA"/>
</dbReference>